<dbReference type="PANTHER" id="PTHR43201">
    <property type="entry name" value="ACYL-COA SYNTHETASE"/>
    <property type="match status" value="1"/>
</dbReference>
<dbReference type="GO" id="GO:0031956">
    <property type="term" value="F:medium-chain fatty acid-CoA ligase activity"/>
    <property type="evidence" value="ECO:0007669"/>
    <property type="project" value="TreeGrafter"/>
</dbReference>
<evidence type="ECO:0000313" key="2">
    <source>
        <dbReference type="EMBL" id="CAB4532521.1"/>
    </source>
</evidence>
<accession>A0A6J6B0M1</accession>
<reference evidence="2" key="1">
    <citation type="submission" date="2020-05" db="EMBL/GenBank/DDBJ databases">
        <authorList>
            <person name="Chiriac C."/>
            <person name="Salcher M."/>
            <person name="Ghai R."/>
            <person name="Kavagutti S V."/>
        </authorList>
    </citation>
    <scope>NUCLEOTIDE SEQUENCE</scope>
</reference>
<dbReference type="Gene3D" id="3.30.300.30">
    <property type="match status" value="1"/>
</dbReference>
<dbReference type="Gene3D" id="3.40.50.12780">
    <property type="entry name" value="N-terminal domain of ligase-like"/>
    <property type="match status" value="1"/>
</dbReference>
<feature type="domain" description="AMP-dependent synthetase/ligase" evidence="1">
    <location>
        <begin position="40"/>
        <end position="203"/>
    </location>
</feature>
<dbReference type="AlphaFoldDB" id="A0A6J6B0M1"/>
<dbReference type="InterPro" id="IPR045851">
    <property type="entry name" value="AMP-bd_C_sf"/>
</dbReference>
<sequence length="355" mass="37374">MNENHPRLVASISPEWSIPQVADALSRALAGDGPALAAAPISQQSVPAEISVVVPTSGSTGAPKEVAFTSAALLASARAAHKFLGAEPGEQWSLLLPVNHIAGINVLVRALELSVPVVGIEDAAAYTAIVPTQLHRALHGDQQLLSHLQGCKAVLVGGAAASSHLLESARKANISVLTTYGMTEMSGGCIYNNQPLSGVEVKISATGNIQLRGPMMAAGYLNNLSAWKNATEDGWFTTSDLGELVGKEIRVTGRSDDQIISGGEKISLGAVEKFLSQEFHEQEFIACGVPDLEWGTKLVLLSNLDINIESVRDKLKNSLGAHAVPKGFLTVENLPLTSLGKPDRTIARELYLAAN</sequence>
<protein>
    <submittedName>
        <fullName evidence="2">Unannotated protein</fullName>
    </submittedName>
</protein>
<dbReference type="PANTHER" id="PTHR43201:SF32">
    <property type="entry name" value="2-SUCCINYLBENZOATE--COA LIGASE, CHLOROPLASTIC_PEROXISOMAL"/>
    <property type="match status" value="1"/>
</dbReference>
<dbReference type="EMBL" id="CAEZYL010000002">
    <property type="protein sequence ID" value="CAB4713847.1"/>
    <property type="molecule type" value="Genomic_DNA"/>
</dbReference>
<proteinExistence type="predicted"/>
<evidence type="ECO:0000313" key="3">
    <source>
        <dbReference type="EMBL" id="CAB4713847.1"/>
    </source>
</evidence>
<organism evidence="2">
    <name type="scientific">freshwater metagenome</name>
    <dbReference type="NCBI Taxonomy" id="449393"/>
    <lineage>
        <taxon>unclassified sequences</taxon>
        <taxon>metagenomes</taxon>
        <taxon>ecological metagenomes</taxon>
    </lineage>
</organism>
<dbReference type="InterPro" id="IPR042099">
    <property type="entry name" value="ANL_N_sf"/>
</dbReference>
<dbReference type="EMBL" id="CAEZSC010000019">
    <property type="protein sequence ID" value="CAB4532521.1"/>
    <property type="molecule type" value="Genomic_DNA"/>
</dbReference>
<name>A0A6J6B0M1_9ZZZZ</name>
<dbReference type="Pfam" id="PF00501">
    <property type="entry name" value="AMP-binding"/>
    <property type="match status" value="1"/>
</dbReference>
<dbReference type="SUPFAM" id="SSF56801">
    <property type="entry name" value="Acetyl-CoA synthetase-like"/>
    <property type="match status" value="1"/>
</dbReference>
<evidence type="ECO:0000259" key="1">
    <source>
        <dbReference type="Pfam" id="PF00501"/>
    </source>
</evidence>
<dbReference type="InterPro" id="IPR000873">
    <property type="entry name" value="AMP-dep_synth/lig_dom"/>
</dbReference>
<gene>
    <name evidence="2" type="ORF">UFOPK1380_00474</name>
    <name evidence="3" type="ORF">UFOPK2689_00103</name>
</gene>
<dbReference type="GO" id="GO:0006631">
    <property type="term" value="P:fatty acid metabolic process"/>
    <property type="evidence" value="ECO:0007669"/>
    <property type="project" value="TreeGrafter"/>
</dbReference>